<accession>A0A2T3FW70</accession>
<evidence type="ECO:0000313" key="2">
    <source>
        <dbReference type="EMBL" id="PST39534.1"/>
    </source>
</evidence>
<name>A0A2T3FW70_9FIRM</name>
<dbReference type="Proteomes" id="UP000241201">
    <property type="component" value="Unassembled WGS sequence"/>
</dbReference>
<dbReference type="GeneID" id="77471326"/>
<reference evidence="3" key="1">
    <citation type="submission" date="2018-03" db="EMBL/GenBank/DDBJ databases">
        <title>Lachnoclostridium SNUG30370 gen.nov., sp.nov., isolated from human faeces.</title>
        <authorList>
            <person name="Seo B."/>
            <person name="Jeon K."/>
            <person name="Ko G."/>
        </authorList>
    </citation>
    <scope>NUCLEOTIDE SEQUENCE [LARGE SCALE GENOMIC DNA]</scope>
    <source>
        <strain evidence="3">SNUG30370</strain>
    </source>
</reference>
<organism evidence="2 3">
    <name type="scientific">Faecalibacillus faecis</name>
    <dbReference type="NCBI Taxonomy" id="1982628"/>
    <lineage>
        <taxon>Bacteria</taxon>
        <taxon>Bacillati</taxon>
        <taxon>Bacillota</taxon>
        <taxon>Erysipelotrichia</taxon>
        <taxon>Erysipelotrichales</taxon>
        <taxon>Coprobacillaceae</taxon>
        <taxon>Faecalibacillus</taxon>
    </lineage>
</organism>
<comment type="caution">
    <text evidence="2">The sequence shown here is derived from an EMBL/GenBank/DDBJ whole genome shotgun (WGS) entry which is preliminary data.</text>
</comment>
<reference evidence="2" key="2">
    <citation type="journal article" date="2019" name="Int. J. Syst. Evol. Microbiol.">
        <title>Faecalibacillus intestinalis gen. nov., sp. nov. and Faecalibacillus faecis sp. nov., isolated from human faeces.</title>
        <authorList>
            <person name="Seo B."/>
            <person name="Jeon K."/>
            <person name="Baek I."/>
            <person name="Lee Y.M."/>
            <person name="Baek K."/>
            <person name="Ko G."/>
        </authorList>
    </citation>
    <scope>NUCLEOTIDE SEQUENCE</scope>
    <source>
        <strain evidence="2">SNUG30370</strain>
    </source>
</reference>
<dbReference type="Proteomes" id="UP001198439">
    <property type="component" value="Unassembled WGS sequence"/>
</dbReference>
<proteinExistence type="predicted"/>
<evidence type="ECO:0000313" key="1">
    <source>
        <dbReference type="EMBL" id="MCB8610756.1"/>
    </source>
</evidence>
<keyword evidence="3" id="KW-1185">Reference proteome</keyword>
<evidence type="ECO:0000313" key="3">
    <source>
        <dbReference type="Proteomes" id="UP000241201"/>
    </source>
</evidence>
<gene>
    <name evidence="2" type="ORF">C7U55_09500</name>
    <name evidence="1" type="ORF">LJD69_09135</name>
</gene>
<sequence length="64" mass="7738">MNEEINIPFYNDLLFKYFVYNNEDQDCMYLLKTIIETVTPIRCKELHVVNSELIPSRYGEKNQF</sequence>
<reference evidence="1" key="3">
    <citation type="submission" date="2021-10" db="EMBL/GenBank/DDBJ databases">
        <title>Collection of gut derived symbiotic bacterial strains cultured from healthy donors.</title>
        <authorList>
            <person name="Lin H."/>
            <person name="Littmann E."/>
            <person name="Kohout C."/>
            <person name="Pamer E.G."/>
        </authorList>
    </citation>
    <scope>NUCLEOTIDE SEQUENCE</scope>
    <source>
        <strain evidence="1">DFI.4.48</strain>
    </source>
</reference>
<dbReference type="EMBL" id="PYLP01000013">
    <property type="protein sequence ID" value="PST39534.1"/>
    <property type="molecule type" value="Genomic_DNA"/>
</dbReference>
<dbReference type="AlphaFoldDB" id="A0A2T3FW70"/>
<dbReference type="EMBL" id="JAJDKZ010000024">
    <property type="protein sequence ID" value="MCB8610756.1"/>
    <property type="molecule type" value="Genomic_DNA"/>
</dbReference>
<protein>
    <submittedName>
        <fullName evidence="2">Uncharacterized protein</fullName>
    </submittedName>
</protein>
<dbReference type="RefSeq" id="WP_106988376.1">
    <property type="nucleotide sequence ID" value="NZ_DAWBWI010000147.1"/>
</dbReference>